<dbReference type="PANTHER" id="PTHR33257">
    <property type="entry name" value="OS05G0165500 PROTEIN"/>
    <property type="match status" value="1"/>
</dbReference>
<dbReference type="AlphaFoldDB" id="A0A4V4H552"/>
<dbReference type="PANTHER" id="PTHR33257:SF4">
    <property type="entry name" value="EXPRESSED PROTEIN"/>
    <property type="match status" value="1"/>
</dbReference>
<proteinExistence type="predicted"/>
<evidence type="ECO:0000313" key="2">
    <source>
        <dbReference type="Proteomes" id="UP000317650"/>
    </source>
</evidence>
<keyword evidence="2" id="KW-1185">Reference proteome</keyword>
<dbReference type="Proteomes" id="UP000317650">
    <property type="component" value="Chromosome 10"/>
</dbReference>
<protein>
    <submittedName>
        <fullName evidence="1">Uncharacterized protein</fullName>
    </submittedName>
</protein>
<reference evidence="1 2" key="1">
    <citation type="journal article" date="2019" name="Nat. Plants">
        <title>Genome sequencing of Musa balbisiana reveals subgenome evolution and function divergence in polyploid bananas.</title>
        <authorList>
            <person name="Yao X."/>
        </authorList>
    </citation>
    <scope>NUCLEOTIDE SEQUENCE [LARGE SCALE GENOMIC DNA]</scope>
    <source>
        <strain evidence="2">cv. DH-PKW</strain>
        <tissue evidence="1">Leaves</tissue>
    </source>
</reference>
<organism evidence="1 2">
    <name type="scientific">Musa balbisiana</name>
    <name type="common">Banana</name>
    <dbReference type="NCBI Taxonomy" id="52838"/>
    <lineage>
        <taxon>Eukaryota</taxon>
        <taxon>Viridiplantae</taxon>
        <taxon>Streptophyta</taxon>
        <taxon>Embryophyta</taxon>
        <taxon>Tracheophyta</taxon>
        <taxon>Spermatophyta</taxon>
        <taxon>Magnoliopsida</taxon>
        <taxon>Liliopsida</taxon>
        <taxon>Zingiberales</taxon>
        <taxon>Musaceae</taxon>
        <taxon>Musa</taxon>
    </lineage>
</organism>
<gene>
    <name evidence="1" type="ORF">C4D60_Mb10t28070</name>
</gene>
<comment type="caution">
    <text evidence="1">The sequence shown here is derived from an EMBL/GenBank/DDBJ whole genome shotgun (WGS) entry which is preliminary data.</text>
</comment>
<dbReference type="EMBL" id="PYDT01000008">
    <property type="protein sequence ID" value="THU54716.1"/>
    <property type="molecule type" value="Genomic_DNA"/>
</dbReference>
<sequence length="176" mass="19114">MFPISSDLHTGSNQSKQDEKLCCRLLFKERSVANPSFRVYYGVASGAVPFQWESRPGTPKHISSTAALPPLTPPPSYFYTTRSKTSMKSCKSSFIRAMLPKLSLRKVHISPSSSSSSTSSSSLSPLSYFSAVGYREEPEDGPPESTLCFGMRRRAAPVKKALSSVVGHGCGRRTAA</sequence>
<name>A0A4V4H552_MUSBA</name>
<accession>A0A4V4H552</accession>
<evidence type="ECO:0000313" key="1">
    <source>
        <dbReference type="EMBL" id="THU54716.1"/>
    </source>
</evidence>